<comment type="subcellular location">
    <subcellularLocation>
        <location evidence="9">Cell membrane</location>
        <topology evidence="9">Multi-pass membrane protein</topology>
    </subcellularLocation>
</comment>
<comment type="subunit">
    <text evidence="9">The system is composed of three essential subunits: KdpA, KdpB and KdpC.</text>
</comment>
<dbReference type="PANTHER" id="PTHR30607:SF2">
    <property type="entry name" value="POTASSIUM-TRANSPORTING ATPASE POTASSIUM-BINDING SUBUNIT"/>
    <property type="match status" value="1"/>
</dbReference>
<dbReference type="NCBIfam" id="TIGR00680">
    <property type="entry name" value="kdpA"/>
    <property type="match status" value="1"/>
</dbReference>
<keyword evidence="1 9" id="KW-0813">Transport</keyword>
<keyword evidence="6 9" id="KW-1133">Transmembrane helix</keyword>
<evidence type="ECO:0000256" key="1">
    <source>
        <dbReference type="ARBA" id="ARBA00022448"/>
    </source>
</evidence>
<keyword evidence="5 9" id="KW-0630">Potassium</keyword>
<dbReference type="PIRSF" id="PIRSF001294">
    <property type="entry name" value="K_ATPaseA"/>
    <property type="match status" value="1"/>
</dbReference>
<dbReference type="GO" id="GO:0030955">
    <property type="term" value="F:potassium ion binding"/>
    <property type="evidence" value="ECO:0007669"/>
    <property type="project" value="UniProtKB-UniRule"/>
</dbReference>
<sequence>MTFTWTIVALVVVLGLCWRFLGSYMVAVYEGRTKWLGFVERPIYRLLGVDQKAEQSWKRYATSVIAFSAVALAITYAIFRIQGHLPFNPGKFGAVRPDTAWNTAVSFVTNTNWQSYSGETTMSYLSQMGALAVQNFLSASVGMAVAVALIRGFARKGSGTIGNFWVDFVRGTIYVLLPIAFVAAIVFITQGALQTLGGSAEVHNALNGVSQTLPRGPIASQEVIKQLGTNGGGFFNGNGAGPFENPTGLTNFLSCVLILCIPVALTYTFGKMVFSIRQGLAILAVMTVLFGGWLAMVTTAEHQGSPAMAAAGVVHQPLGNMEGKETRFGTPSSSLYNVTSTQTSTGSVDSAADSYTPMGGFGMITGMMLGEVSPGGVGTGLYSMLLFAVITVFIGGLMVGRTPEYLGKKIQAKEVKLAALGVLVMPITVLVLTAVAVSVSAGKAGPLNAGPHGFSEILYAYTSQTNNNGSGFGGLSANTPFYNITGTIGLLLGRFAIIVPVLALAGSLAAQRPVATSLGTFRTDRPMFVGLLTAVVLIVGALTFFPALALGPIVEHFSHGSFF</sequence>
<comment type="similarity">
    <text evidence="9">Belongs to the KdpA family.</text>
</comment>
<evidence type="ECO:0000256" key="5">
    <source>
        <dbReference type="ARBA" id="ARBA00022958"/>
    </source>
</evidence>
<feature type="transmembrane region" description="Helical" evidence="9">
    <location>
        <begin position="60"/>
        <end position="79"/>
    </location>
</feature>
<comment type="caution">
    <text evidence="10">The sequence shown here is derived from an EMBL/GenBank/DDBJ whole genome shotgun (WGS) entry which is preliminary data.</text>
</comment>
<dbReference type="RefSeq" id="WP_192750595.1">
    <property type="nucleotide sequence ID" value="NZ_BAABJL010000147.1"/>
</dbReference>
<feature type="transmembrane region" description="Helical" evidence="9">
    <location>
        <begin position="420"/>
        <end position="441"/>
    </location>
</feature>
<keyword evidence="11" id="KW-1185">Reference proteome</keyword>
<evidence type="ECO:0000256" key="8">
    <source>
        <dbReference type="ARBA" id="ARBA00023136"/>
    </source>
</evidence>
<feature type="transmembrane region" description="Helical" evidence="9">
    <location>
        <begin position="280"/>
        <end position="300"/>
    </location>
</feature>
<organism evidence="10 11">
    <name type="scientific">Actinopolymorpha pittospori</name>
    <dbReference type="NCBI Taxonomy" id="648752"/>
    <lineage>
        <taxon>Bacteria</taxon>
        <taxon>Bacillati</taxon>
        <taxon>Actinomycetota</taxon>
        <taxon>Actinomycetes</taxon>
        <taxon>Propionibacteriales</taxon>
        <taxon>Actinopolymorphaceae</taxon>
        <taxon>Actinopolymorpha</taxon>
    </lineage>
</organism>
<evidence type="ECO:0000256" key="3">
    <source>
        <dbReference type="ARBA" id="ARBA00022538"/>
    </source>
</evidence>
<evidence type="ECO:0000256" key="6">
    <source>
        <dbReference type="ARBA" id="ARBA00022989"/>
    </source>
</evidence>
<feature type="transmembrane region" description="Helical" evidence="9">
    <location>
        <begin position="171"/>
        <end position="193"/>
    </location>
</feature>
<dbReference type="Proteomes" id="UP000638648">
    <property type="component" value="Unassembled WGS sequence"/>
</dbReference>
<dbReference type="InterPro" id="IPR004623">
    <property type="entry name" value="KdpA"/>
</dbReference>
<feature type="transmembrane region" description="Helical" evidence="9">
    <location>
        <begin position="249"/>
        <end position="268"/>
    </location>
</feature>
<gene>
    <name evidence="9" type="primary">kdpA</name>
    <name evidence="10" type="ORF">HEB94_003324</name>
</gene>
<comment type="function">
    <text evidence="9">Part of the high-affinity ATP-driven potassium transport (or Kdp) system, which catalyzes the hydrolysis of ATP coupled with the electrogenic transport of potassium into the cytoplasm. This subunit binds the extracellular potassium ions and delivers the ions to the membrane domain of KdpB through an intramembrane tunnel.</text>
</comment>
<feature type="transmembrane region" description="Helical" evidence="9">
    <location>
        <begin position="131"/>
        <end position="150"/>
    </location>
</feature>
<dbReference type="PANTHER" id="PTHR30607">
    <property type="entry name" value="POTASSIUM-TRANSPORTING ATPASE A CHAIN"/>
    <property type="match status" value="1"/>
</dbReference>
<dbReference type="GO" id="GO:0005886">
    <property type="term" value="C:plasma membrane"/>
    <property type="evidence" value="ECO:0007669"/>
    <property type="project" value="UniProtKB-SubCell"/>
</dbReference>
<keyword evidence="3 9" id="KW-0633">Potassium transport</keyword>
<dbReference type="EMBL" id="JADBEM010000001">
    <property type="protein sequence ID" value="MBE1606476.1"/>
    <property type="molecule type" value="Genomic_DNA"/>
</dbReference>
<reference evidence="10" key="1">
    <citation type="submission" date="2020-10" db="EMBL/GenBank/DDBJ databases">
        <title>Sequencing the genomes of 1000 actinobacteria strains.</title>
        <authorList>
            <person name="Klenk H.-P."/>
        </authorList>
    </citation>
    <scope>NUCLEOTIDE SEQUENCE</scope>
    <source>
        <strain evidence="10">DSM 45354</strain>
    </source>
</reference>
<feature type="transmembrane region" description="Helical" evidence="9">
    <location>
        <begin position="381"/>
        <end position="399"/>
    </location>
</feature>
<feature type="transmembrane region" description="Helical" evidence="9">
    <location>
        <begin position="6"/>
        <end position="29"/>
    </location>
</feature>
<evidence type="ECO:0000313" key="11">
    <source>
        <dbReference type="Proteomes" id="UP000638648"/>
    </source>
</evidence>
<keyword evidence="4 9" id="KW-0812">Transmembrane</keyword>
<feature type="transmembrane region" description="Helical" evidence="9">
    <location>
        <begin position="481"/>
        <end position="506"/>
    </location>
</feature>
<proteinExistence type="inferred from homology"/>
<dbReference type="HAMAP" id="MF_00275">
    <property type="entry name" value="KdpA"/>
    <property type="match status" value="1"/>
</dbReference>
<protein>
    <recommendedName>
        <fullName evidence="9">Potassium-transporting ATPase potassium-binding subunit</fullName>
    </recommendedName>
    <alternativeName>
        <fullName evidence="9">ATP phosphohydrolase [potassium-transporting] A chain</fullName>
    </alternativeName>
    <alternativeName>
        <fullName evidence="9">Potassium-binding and translocating subunit A</fullName>
    </alternativeName>
    <alternativeName>
        <fullName evidence="9">Potassium-translocating ATPase A chain</fullName>
    </alternativeName>
</protein>
<keyword evidence="2 9" id="KW-1003">Cell membrane</keyword>
<evidence type="ECO:0000256" key="7">
    <source>
        <dbReference type="ARBA" id="ARBA00023065"/>
    </source>
</evidence>
<keyword evidence="8 9" id="KW-0472">Membrane</keyword>
<accession>A0A927MUA5</accession>
<evidence type="ECO:0000256" key="9">
    <source>
        <dbReference type="HAMAP-Rule" id="MF_00275"/>
    </source>
</evidence>
<evidence type="ECO:0000256" key="2">
    <source>
        <dbReference type="ARBA" id="ARBA00022475"/>
    </source>
</evidence>
<dbReference type="Pfam" id="PF03814">
    <property type="entry name" value="KdpA"/>
    <property type="match status" value="1"/>
</dbReference>
<keyword evidence="7 9" id="KW-0406">Ion transport</keyword>
<feature type="transmembrane region" description="Helical" evidence="9">
    <location>
        <begin position="527"/>
        <end position="554"/>
    </location>
</feature>
<evidence type="ECO:0000313" key="10">
    <source>
        <dbReference type="EMBL" id="MBE1606476.1"/>
    </source>
</evidence>
<evidence type="ECO:0000256" key="4">
    <source>
        <dbReference type="ARBA" id="ARBA00022692"/>
    </source>
</evidence>
<name>A0A927MUA5_9ACTN</name>
<dbReference type="AlphaFoldDB" id="A0A927MUA5"/>
<dbReference type="GO" id="GO:0008556">
    <property type="term" value="F:P-type potassium transmembrane transporter activity"/>
    <property type="evidence" value="ECO:0007669"/>
    <property type="project" value="InterPro"/>
</dbReference>